<reference evidence="4" key="1">
    <citation type="submission" date="2016-10" db="EMBL/GenBank/DDBJ databases">
        <authorList>
            <person name="Varghese N."/>
            <person name="Submissions S."/>
        </authorList>
    </citation>
    <scope>NUCLEOTIDE SEQUENCE [LARGE SCALE GENOMIC DNA]</scope>
    <source>
        <strain evidence="4">DSM 13234</strain>
    </source>
</reference>
<evidence type="ECO:0000313" key="3">
    <source>
        <dbReference type="EMBL" id="SEH30079.1"/>
    </source>
</evidence>
<evidence type="ECO:0000256" key="1">
    <source>
        <dbReference type="ARBA" id="ARBA00006484"/>
    </source>
</evidence>
<dbReference type="PRINTS" id="PR00080">
    <property type="entry name" value="SDRFAMILY"/>
</dbReference>
<evidence type="ECO:0000256" key="2">
    <source>
        <dbReference type="ARBA" id="ARBA00023002"/>
    </source>
</evidence>
<sequence>MSRDVFQIANRVVAVTGGLGQLGHQFAAELHRRGAKVAVLDIDMSAERIAARYSGAANEDGWMFVETDVTSKDSLRAALAAIEAKWETPFGLVNNAALDSPPSAPASETGPFEDYPEASWDKVMEVNAKGVFLACQVFGGAMAAAGRGSIANIGSIYGVVSPDQSIYEFRRRNGETFYKPVAYSASKSALYNLTRYLATYWGPKRVRVNILTFAGVFNNQPTEFLEGYHRKVPMGRMARADEFNGAVVFLMSDASSYMTGAEMTLDGGFTAW</sequence>
<keyword evidence="4" id="KW-1185">Reference proteome</keyword>
<dbReference type="Gene3D" id="3.40.50.720">
    <property type="entry name" value="NAD(P)-binding Rossmann-like Domain"/>
    <property type="match status" value="1"/>
</dbReference>
<dbReference type="InterPro" id="IPR002347">
    <property type="entry name" value="SDR_fam"/>
</dbReference>
<dbReference type="EMBL" id="FNWO01000003">
    <property type="protein sequence ID" value="SEH30079.1"/>
    <property type="molecule type" value="Genomic_DNA"/>
</dbReference>
<evidence type="ECO:0000313" key="4">
    <source>
        <dbReference type="Proteomes" id="UP000182983"/>
    </source>
</evidence>
<dbReference type="GO" id="GO:0016616">
    <property type="term" value="F:oxidoreductase activity, acting on the CH-OH group of donors, NAD or NADP as acceptor"/>
    <property type="evidence" value="ECO:0007669"/>
    <property type="project" value="TreeGrafter"/>
</dbReference>
<dbReference type="PRINTS" id="PR00081">
    <property type="entry name" value="GDHRDH"/>
</dbReference>
<organism evidence="3 4">
    <name type="scientific">Magnetospirillum fulvum</name>
    <name type="common">Rhodospirillum fulvum</name>
    <dbReference type="NCBI Taxonomy" id="1082"/>
    <lineage>
        <taxon>Bacteria</taxon>
        <taxon>Pseudomonadati</taxon>
        <taxon>Pseudomonadota</taxon>
        <taxon>Alphaproteobacteria</taxon>
        <taxon>Rhodospirillales</taxon>
        <taxon>Rhodospirillaceae</taxon>
        <taxon>Magnetospirillum</taxon>
    </lineage>
</organism>
<gene>
    <name evidence="3" type="ORF">SAMN04244559_00860</name>
</gene>
<dbReference type="AlphaFoldDB" id="A0A1H6H327"/>
<accession>A0A1H6H327</accession>
<keyword evidence="2" id="KW-0560">Oxidoreductase</keyword>
<dbReference type="Pfam" id="PF13561">
    <property type="entry name" value="adh_short_C2"/>
    <property type="match status" value="1"/>
</dbReference>
<protein>
    <submittedName>
        <fullName evidence="3">NAD(P)-dependent dehydrogenase, short-chain alcohol dehydrogenase family</fullName>
    </submittedName>
</protein>
<dbReference type="OrthoDB" id="9803333at2"/>
<comment type="similarity">
    <text evidence="1">Belongs to the short-chain dehydrogenases/reductases (SDR) family.</text>
</comment>
<dbReference type="PANTHER" id="PTHR42760">
    <property type="entry name" value="SHORT-CHAIN DEHYDROGENASES/REDUCTASES FAMILY MEMBER"/>
    <property type="match status" value="1"/>
</dbReference>
<dbReference type="SUPFAM" id="SSF51735">
    <property type="entry name" value="NAD(P)-binding Rossmann-fold domains"/>
    <property type="match status" value="1"/>
</dbReference>
<dbReference type="PANTHER" id="PTHR42760:SF133">
    <property type="entry name" value="3-OXOACYL-[ACYL-CARRIER-PROTEIN] REDUCTASE"/>
    <property type="match status" value="1"/>
</dbReference>
<name>A0A1H6H327_MAGFU</name>
<dbReference type="RefSeq" id="WP_074765915.1">
    <property type="nucleotide sequence ID" value="NZ_FNWO01000003.1"/>
</dbReference>
<proteinExistence type="inferred from homology"/>
<dbReference type="InterPro" id="IPR036291">
    <property type="entry name" value="NAD(P)-bd_dom_sf"/>
</dbReference>
<dbReference type="Proteomes" id="UP000182983">
    <property type="component" value="Unassembled WGS sequence"/>
</dbReference>